<dbReference type="InterPro" id="IPR000182">
    <property type="entry name" value="GNAT_dom"/>
</dbReference>
<sequence>MSNTNIDIRMLESVEQLEEVRRLESLIWSEYESIPSSQTLTAIKNGGMMLGAFLENELIGFLYSFPGFKGDKIYLCSHTLGIHPQYRKLGIGEKLKLAQRKESLKKGYDLVTWTYDPLETVNGNLNLHKLGARCSIYVENCYGEMEDGLNQGMSSDRFTVEWWIKEDFVKRPSQYELEGSLLIDIDRDSEEYLVPKEIDLERVSSEGFLFVPVPSDFQTLKKNNPELALSWRMSTRELFTYYFKNGWTVIDLYRRKLDPDLCYYVLKKLNSLSL</sequence>
<feature type="domain" description="N-acetyltransferase" evidence="1">
    <location>
        <begin position="6"/>
        <end position="150"/>
    </location>
</feature>
<dbReference type="Pfam" id="PF00583">
    <property type="entry name" value="Acetyltransf_1"/>
    <property type="match status" value="1"/>
</dbReference>
<dbReference type="GO" id="GO:0016747">
    <property type="term" value="F:acyltransferase activity, transferring groups other than amino-acyl groups"/>
    <property type="evidence" value="ECO:0007669"/>
    <property type="project" value="InterPro"/>
</dbReference>
<dbReference type="EMBL" id="CVRB01000006">
    <property type="protein sequence ID" value="CRK84886.1"/>
    <property type="molecule type" value="Genomic_DNA"/>
</dbReference>
<gene>
    <name evidence="2" type="ORF">BN000_04941</name>
</gene>
<dbReference type="Gene3D" id="3.40.630.30">
    <property type="match status" value="1"/>
</dbReference>
<evidence type="ECO:0000313" key="2">
    <source>
        <dbReference type="EMBL" id="CRK84886.1"/>
    </source>
</evidence>
<organism evidence="2 3">
    <name type="scientific">Neobacillus massiliamazoniensis</name>
    <dbReference type="NCBI Taxonomy" id="1499688"/>
    <lineage>
        <taxon>Bacteria</taxon>
        <taxon>Bacillati</taxon>
        <taxon>Bacillota</taxon>
        <taxon>Bacilli</taxon>
        <taxon>Bacillales</taxon>
        <taxon>Bacillaceae</taxon>
        <taxon>Neobacillus</taxon>
    </lineage>
</organism>
<dbReference type="InterPro" id="IPR038764">
    <property type="entry name" value="GNAT_N_AcTrfase_prd"/>
</dbReference>
<evidence type="ECO:0000313" key="3">
    <source>
        <dbReference type="Proteomes" id="UP000199087"/>
    </source>
</evidence>
<evidence type="ECO:0000259" key="1">
    <source>
        <dbReference type="PROSITE" id="PS51186"/>
    </source>
</evidence>
<dbReference type="PANTHER" id="PTHR41700:SF1">
    <property type="entry name" value="N-ACETYLTRANSFERASE DOMAIN-CONTAINING PROTEIN"/>
    <property type="match status" value="1"/>
</dbReference>
<dbReference type="SUPFAM" id="SSF55729">
    <property type="entry name" value="Acyl-CoA N-acyltransferases (Nat)"/>
    <property type="match status" value="1"/>
</dbReference>
<dbReference type="CDD" id="cd04301">
    <property type="entry name" value="NAT_SF"/>
    <property type="match status" value="1"/>
</dbReference>
<dbReference type="RefSeq" id="WP_090639299.1">
    <property type="nucleotide sequence ID" value="NZ_CVRB01000006.1"/>
</dbReference>
<keyword evidence="3" id="KW-1185">Reference proteome</keyword>
<accession>A0A0U1P3U7</accession>
<dbReference type="PROSITE" id="PS51186">
    <property type="entry name" value="GNAT"/>
    <property type="match status" value="1"/>
</dbReference>
<dbReference type="OrthoDB" id="9797990at2"/>
<reference evidence="3" key="1">
    <citation type="submission" date="2015-05" db="EMBL/GenBank/DDBJ databases">
        <authorList>
            <person name="Urmite Genomes"/>
        </authorList>
    </citation>
    <scope>NUCLEOTIDE SEQUENCE [LARGE SCALE GENOMIC DNA]</scope>
    <source>
        <strain evidence="3">LF1</strain>
    </source>
</reference>
<dbReference type="InterPro" id="IPR016181">
    <property type="entry name" value="Acyl_CoA_acyltransferase"/>
</dbReference>
<name>A0A0U1P3U7_9BACI</name>
<dbReference type="AlphaFoldDB" id="A0A0U1P3U7"/>
<dbReference type="Proteomes" id="UP000199087">
    <property type="component" value="Unassembled WGS sequence"/>
</dbReference>
<protein>
    <recommendedName>
        <fullName evidence="1">N-acetyltransferase domain-containing protein</fullName>
    </recommendedName>
</protein>
<dbReference type="STRING" id="1499688.BN000_04941"/>
<proteinExistence type="predicted"/>
<dbReference type="PANTHER" id="PTHR41700">
    <property type="entry name" value="GCN5-RELATED N-ACETYLTRANSFERASE"/>
    <property type="match status" value="1"/>
</dbReference>